<dbReference type="AlphaFoldDB" id="F7ZEI0"/>
<feature type="transmembrane region" description="Helical" evidence="1">
    <location>
        <begin position="44"/>
        <end position="62"/>
    </location>
</feature>
<keyword evidence="1" id="KW-0472">Membrane</keyword>
<protein>
    <submittedName>
        <fullName evidence="2">Uncharacterized protein</fullName>
    </submittedName>
</protein>
<feature type="transmembrane region" description="Helical" evidence="1">
    <location>
        <begin position="12"/>
        <end position="32"/>
    </location>
</feature>
<keyword evidence="1" id="KW-0812">Transmembrane</keyword>
<proteinExistence type="predicted"/>
<evidence type="ECO:0000313" key="3">
    <source>
        <dbReference type="Proteomes" id="UP000001353"/>
    </source>
</evidence>
<dbReference type="EMBL" id="CP002623">
    <property type="protein sequence ID" value="AEI95876.1"/>
    <property type="molecule type" value="Genomic_DNA"/>
</dbReference>
<gene>
    <name evidence="2" type="ordered locus">RLO149_c039750</name>
</gene>
<keyword evidence="1" id="KW-1133">Transmembrane helix</keyword>
<sequence length="103" mass="10994">MLLTGLYNGIEIAEGLLLLGGFLVQLAIAMVLSSLPLTRRVGRSVTFLAAIVTTGTLLSSPPTDMDDTFPFVIELAAIVGILWTAWTWPKHEHAVPQSDASSS</sequence>
<name>F7ZEI0_ROSLO</name>
<keyword evidence="3" id="KW-1185">Reference proteome</keyword>
<evidence type="ECO:0000256" key="1">
    <source>
        <dbReference type="SAM" id="Phobius"/>
    </source>
</evidence>
<dbReference type="HOGENOM" id="CLU_2261733_0_0_5"/>
<evidence type="ECO:0000313" key="2">
    <source>
        <dbReference type="EMBL" id="AEI95876.1"/>
    </source>
</evidence>
<reference evidence="2 3" key="1">
    <citation type="journal article" date="2011" name="BMC Genomics">
        <title>Comparative genome analysis and genome-guided physiological analysis of Roseobacter litoralis.</title>
        <authorList>
            <person name="Kalhoefer D."/>
            <person name="Thole S."/>
            <person name="Voget S."/>
            <person name="Lehmann R."/>
            <person name="Liesegang H."/>
            <person name="Wollher A."/>
            <person name="Daniel R."/>
            <person name="Simon M."/>
            <person name="Brinkhoff T."/>
        </authorList>
    </citation>
    <scope>NUCLEOTIDE SEQUENCE [LARGE SCALE GENOMIC DNA]</scope>
    <source>
        <strain evidence="3">ATCC 49566 / DSM 6996 / JCM 21268 / NBRC 15278 / OCh 149</strain>
    </source>
</reference>
<feature type="transmembrane region" description="Helical" evidence="1">
    <location>
        <begin position="68"/>
        <end position="88"/>
    </location>
</feature>
<dbReference type="KEGG" id="rli:RLO149_c039750"/>
<accession>F7ZEI0</accession>
<dbReference type="eggNOG" id="ENOG5030YHA">
    <property type="taxonomic scope" value="Bacteria"/>
</dbReference>
<dbReference type="STRING" id="391595.RLO149_c039750"/>
<dbReference type="Proteomes" id="UP000001353">
    <property type="component" value="Chromosome"/>
</dbReference>
<organism evidence="2 3">
    <name type="scientific">Roseobacter litoralis (strain ATCC 49566 / DSM 6996 / JCM 21268 / NBRC 15278 / OCh 149)</name>
    <dbReference type="NCBI Taxonomy" id="391595"/>
    <lineage>
        <taxon>Bacteria</taxon>
        <taxon>Pseudomonadati</taxon>
        <taxon>Pseudomonadota</taxon>
        <taxon>Alphaproteobacteria</taxon>
        <taxon>Rhodobacterales</taxon>
        <taxon>Roseobacteraceae</taxon>
        <taxon>Roseobacter</taxon>
    </lineage>
</organism>